<organism evidence="2 3">
    <name type="scientific">Capnocytophaga ochracea</name>
    <dbReference type="NCBI Taxonomy" id="1018"/>
    <lineage>
        <taxon>Bacteria</taxon>
        <taxon>Pseudomonadati</taxon>
        <taxon>Bacteroidota</taxon>
        <taxon>Flavobacteriia</taxon>
        <taxon>Flavobacteriales</taxon>
        <taxon>Flavobacteriaceae</taxon>
        <taxon>Capnocytophaga</taxon>
    </lineage>
</organism>
<evidence type="ECO:0000313" key="2">
    <source>
        <dbReference type="EMBL" id="SQA77432.1"/>
    </source>
</evidence>
<sequence length="29" mass="3227">MMMSENNNFFSSNESNSDSIEEAINSAVK</sequence>
<dbReference type="Proteomes" id="UP000249891">
    <property type="component" value="Unassembled WGS sequence"/>
</dbReference>
<proteinExistence type="predicted"/>
<evidence type="ECO:0000256" key="1">
    <source>
        <dbReference type="SAM" id="MobiDB-lite"/>
    </source>
</evidence>
<reference evidence="2 3" key="1">
    <citation type="submission" date="2018-06" db="EMBL/GenBank/DDBJ databases">
        <authorList>
            <consortium name="Pathogen Informatics"/>
            <person name="Doyle S."/>
        </authorList>
    </citation>
    <scope>NUCLEOTIDE SEQUENCE [LARGE SCALE GENOMIC DNA]</scope>
    <source>
        <strain evidence="2 3">NCTC11546</strain>
    </source>
</reference>
<dbReference type="EMBL" id="UARG01000017">
    <property type="protein sequence ID" value="SQA77432.1"/>
    <property type="molecule type" value="Genomic_DNA"/>
</dbReference>
<gene>
    <name evidence="2" type="ORF">NCTC11546_00642</name>
</gene>
<accession>A0A2X2RAJ2</accession>
<dbReference type="AlphaFoldDB" id="A0A2X2RAJ2"/>
<feature type="region of interest" description="Disordered" evidence="1">
    <location>
        <begin position="1"/>
        <end position="29"/>
    </location>
</feature>
<name>A0A2X2RAJ2_CAPOC</name>
<evidence type="ECO:0000313" key="3">
    <source>
        <dbReference type="Proteomes" id="UP000249891"/>
    </source>
</evidence>
<protein>
    <submittedName>
        <fullName evidence="2">Uncharacterized protein</fullName>
    </submittedName>
</protein>